<keyword evidence="2" id="KW-1185">Reference proteome</keyword>
<dbReference type="Proteomes" id="UP001054252">
    <property type="component" value="Unassembled WGS sequence"/>
</dbReference>
<evidence type="ECO:0000313" key="2">
    <source>
        <dbReference type="Proteomes" id="UP001054252"/>
    </source>
</evidence>
<comment type="caution">
    <text evidence="1">The sequence shown here is derived from an EMBL/GenBank/DDBJ whole genome shotgun (WGS) entry which is preliminary data.</text>
</comment>
<proteinExistence type="predicted"/>
<reference evidence="1 2" key="1">
    <citation type="journal article" date="2021" name="Commun. Biol.">
        <title>The genome of Shorea leprosula (Dipterocarpaceae) highlights the ecological relevance of drought in aseasonal tropical rainforests.</title>
        <authorList>
            <person name="Ng K.K.S."/>
            <person name="Kobayashi M.J."/>
            <person name="Fawcett J.A."/>
            <person name="Hatakeyama M."/>
            <person name="Paape T."/>
            <person name="Ng C.H."/>
            <person name="Ang C.C."/>
            <person name="Tnah L.H."/>
            <person name="Lee C.T."/>
            <person name="Nishiyama T."/>
            <person name="Sese J."/>
            <person name="O'Brien M.J."/>
            <person name="Copetti D."/>
            <person name="Mohd Noor M.I."/>
            <person name="Ong R.C."/>
            <person name="Putra M."/>
            <person name="Sireger I.Z."/>
            <person name="Indrioko S."/>
            <person name="Kosugi Y."/>
            <person name="Izuno A."/>
            <person name="Isagi Y."/>
            <person name="Lee S.L."/>
            <person name="Shimizu K.K."/>
        </authorList>
    </citation>
    <scope>NUCLEOTIDE SEQUENCE [LARGE SCALE GENOMIC DNA]</scope>
    <source>
        <strain evidence="1">214</strain>
    </source>
</reference>
<name>A0AAV5IBP8_9ROSI</name>
<dbReference type="AlphaFoldDB" id="A0AAV5IBP8"/>
<sequence>MYKLNMIISLPGDSLRESRAFCKLGYPHFIRDILSNKLQKRLIDMHF</sequence>
<gene>
    <name evidence="1" type="ORF">SLEP1_g9702</name>
</gene>
<organism evidence="1 2">
    <name type="scientific">Rubroshorea leprosula</name>
    <dbReference type="NCBI Taxonomy" id="152421"/>
    <lineage>
        <taxon>Eukaryota</taxon>
        <taxon>Viridiplantae</taxon>
        <taxon>Streptophyta</taxon>
        <taxon>Embryophyta</taxon>
        <taxon>Tracheophyta</taxon>
        <taxon>Spermatophyta</taxon>
        <taxon>Magnoliopsida</taxon>
        <taxon>eudicotyledons</taxon>
        <taxon>Gunneridae</taxon>
        <taxon>Pentapetalae</taxon>
        <taxon>rosids</taxon>
        <taxon>malvids</taxon>
        <taxon>Malvales</taxon>
        <taxon>Dipterocarpaceae</taxon>
        <taxon>Rubroshorea</taxon>
    </lineage>
</organism>
<accession>A0AAV5IBP8</accession>
<dbReference type="EMBL" id="BPVZ01000010">
    <property type="protein sequence ID" value="GKU96470.1"/>
    <property type="molecule type" value="Genomic_DNA"/>
</dbReference>
<evidence type="ECO:0000313" key="1">
    <source>
        <dbReference type="EMBL" id="GKU96470.1"/>
    </source>
</evidence>
<protein>
    <submittedName>
        <fullName evidence="1">Uncharacterized protein</fullName>
    </submittedName>
</protein>